<evidence type="ECO:0000256" key="1">
    <source>
        <dbReference type="SAM" id="MobiDB-lite"/>
    </source>
</evidence>
<evidence type="ECO:0000313" key="3">
    <source>
        <dbReference type="Proteomes" id="UP000334990"/>
    </source>
</evidence>
<feature type="region of interest" description="Disordered" evidence="1">
    <location>
        <begin position="75"/>
        <end position="101"/>
    </location>
</feature>
<proteinExistence type="predicted"/>
<gene>
    <name evidence="2" type="ORF">Acor_75590</name>
</gene>
<evidence type="ECO:0000313" key="2">
    <source>
        <dbReference type="EMBL" id="GES05491.1"/>
    </source>
</evidence>
<protein>
    <submittedName>
        <fullName evidence="2">Uncharacterized protein</fullName>
    </submittedName>
</protein>
<keyword evidence="3" id="KW-1185">Reference proteome</keyword>
<comment type="caution">
    <text evidence="2">The sequence shown here is derived from an EMBL/GenBank/DDBJ whole genome shotgun (WGS) entry which is preliminary data.</text>
</comment>
<reference evidence="2 3" key="1">
    <citation type="submission" date="2019-10" db="EMBL/GenBank/DDBJ databases">
        <title>Whole genome shotgun sequence of Acrocarpospora corrugata NBRC 13972.</title>
        <authorList>
            <person name="Ichikawa N."/>
            <person name="Kimura A."/>
            <person name="Kitahashi Y."/>
            <person name="Komaki H."/>
            <person name="Oguchi A."/>
        </authorList>
    </citation>
    <scope>NUCLEOTIDE SEQUENCE [LARGE SCALE GENOMIC DNA]</scope>
    <source>
        <strain evidence="2 3">NBRC 13972</strain>
    </source>
</reference>
<dbReference type="Proteomes" id="UP000334990">
    <property type="component" value="Unassembled WGS sequence"/>
</dbReference>
<sequence length="101" mass="10607">MGDAIPQLAKVIEILVKRSPGSPVTGEGTVQGRAPEAHVVSVAAAKKARPEPERQFGDHMTQRWIGLVLRDRGASLPEGLKPGGRQVESAGVPPIGPRTDA</sequence>
<accession>A0A5M3WEI8</accession>
<dbReference type="AlphaFoldDB" id="A0A5M3WEI8"/>
<name>A0A5M3WEI8_9ACTN</name>
<dbReference type="EMBL" id="BLAD01000102">
    <property type="protein sequence ID" value="GES05491.1"/>
    <property type="molecule type" value="Genomic_DNA"/>
</dbReference>
<organism evidence="2 3">
    <name type="scientific">Acrocarpospora corrugata</name>
    <dbReference type="NCBI Taxonomy" id="35763"/>
    <lineage>
        <taxon>Bacteria</taxon>
        <taxon>Bacillati</taxon>
        <taxon>Actinomycetota</taxon>
        <taxon>Actinomycetes</taxon>
        <taxon>Streptosporangiales</taxon>
        <taxon>Streptosporangiaceae</taxon>
        <taxon>Acrocarpospora</taxon>
    </lineage>
</organism>